<gene>
    <name evidence="3" type="primary">CHRNA3_6</name>
    <name evidence="3" type="ORF">Ciccas_011515</name>
</gene>
<proteinExistence type="predicted"/>
<keyword evidence="3" id="KW-0675">Receptor</keyword>
<dbReference type="InterPro" id="IPR036734">
    <property type="entry name" value="Neur_chan_lig-bd_sf"/>
</dbReference>
<name>A0ABD2PR16_9PLAT</name>
<dbReference type="Gene3D" id="2.70.170.10">
    <property type="entry name" value="Neurotransmitter-gated ion-channel ligand-binding domain"/>
    <property type="match status" value="1"/>
</dbReference>
<accession>A0ABD2PR16</accession>
<protein>
    <submittedName>
        <fullName evidence="3">Neuronal acetylcholine receptor subunit alpha-3</fullName>
    </submittedName>
</protein>
<dbReference type="AlphaFoldDB" id="A0ABD2PR16"/>
<dbReference type="EMBL" id="JBJKFK010003415">
    <property type="protein sequence ID" value="KAL3309931.1"/>
    <property type="molecule type" value="Genomic_DNA"/>
</dbReference>
<dbReference type="Proteomes" id="UP001626550">
    <property type="component" value="Unassembled WGS sequence"/>
</dbReference>
<feature type="transmembrane region" description="Helical" evidence="1">
    <location>
        <begin position="98"/>
        <end position="122"/>
    </location>
</feature>
<sequence>MIRESKRFQAGHSVFVTSFDLNEVFTADLDGRCSLNTGLCGPDEKRLRKHLFDPKRPDAHNKLERPVANDTKAVDVAIRFIFNQLMDLDEKNQVMTTIIWIAAVFLILCPFHCIIVLGRLSFPLESAGVWRHNLSKHK</sequence>
<evidence type="ECO:0000313" key="3">
    <source>
        <dbReference type="EMBL" id="KAL3309931.1"/>
    </source>
</evidence>
<dbReference type="SUPFAM" id="SSF63712">
    <property type="entry name" value="Nicotinic receptor ligand binding domain-like"/>
    <property type="match status" value="1"/>
</dbReference>
<keyword evidence="1" id="KW-1133">Transmembrane helix</keyword>
<reference evidence="3 4" key="1">
    <citation type="submission" date="2024-11" db="EMBL/GenBank/DDBJ databases">
        <title>Adaptive evolution of stress response genes in parasites aligns with host niche diversity.</title>
        <authorList>
            <person name="Hahn C."/>
            <person name="Resl P."/>
        </authorList>
    </citation>
    <scope>NUCLEOTIDE SEQUENCE [LARGE SCALE GENOMIC DNA]</scope>
    <source>
        <strain evidence="3">EGGRZ-B1_66</strain>
        <tissue evidence="3">Body</tissue>
    </source>
</reference>
<keyword evidence="4" id="KW-1185">Reference proteome</keyword>
<comment type="caution">
    <text evidence="3">The sequence shown here is derived from an EMBL/GenBank/DDBJ whole genome shotgun (WGS) entry which is preliminary data.</text>
</comment>
<organism evidence="3 4">
    <name type="scientific">Cichlidogyrus casuarinus</name>
    <dbReference type="NCBI Taxonomy" id="1844966"/>
    <lineage>
        <taxon>Eukaryota</taxon>
        <taxon>Metazoa</taxon>
        <taxon>Spiralia</taxon>
        <taxon>Lophotrochozoa</taxon>
        <taxon>Platyhelminthes</taxon>
        <taxon>Monogenea</taxon>
        <taxon>Monopisthocotylea</taxon>
        <taxon>Dactylogyridea</taxon>
        <taxon>Ancyrocephalidae</taxon>
        <taxon>Cichlidogyrus</taxon>
    </lineage>
</organism>
<keyword evidence="1" id="KW-0812">Transmembrane</keyword>
<feature type="domain" description="Neurotransmitter-gated ion-channel ligand-binding" evidence="2">
    <location>
        <begin position="45"/>
        <end position="102"/>
    </location>
</feature>
<dbReference type="Pfam" id="PF02931">
    <property type="entry name" value="Neur_chan_LBD"/>
    <property type="match status" value="1"/>
</dbReference>
<evidence type="ECO:0000259" key="2">
    <source>
        <dbReference type="Pfam" id="PF02931"/>
    </source>
</evidence>
<evidence type="ECO:0000256" key="1">
    <source>
        <dbReference type="SAM" id="Phobius"/>
    </source>
</evidence>
<dbReference type="InterPro" id="IPR006202">
    <property type="entry name" value="Neur_chan_lig-bd"/>
</dbReference>
<keyword evidence="1" id="KW-0472">Membrane</keyword>
<evidence type="ECO:0000313" key="4">
    <source>
        <dbReference type="Proteomes" id="UP001626550"/>
    </source>
</evidence>